<dbReference type="NCBIfam" id="NF003969">
    <property type="entry name" value="PRK05463.1"/>
    <property type="match status" value="1"/>
</dbReference>
<proteinExistence type="inferred from homology"/>
<evidence type="ECO:0000313" key="4">
    <source>
        <dbReference type="Proteomes" id="UP000198662"/>
    </source>
</evidence>
<dbReference type="Gene3D" id="3.30.2040.10">
    <property type="entry name" value="PSTPO5379-like domain"/>
    <property type="match status" value="1"/>
</dbReference>
<reference evidence="4" key="1">
    <citation type="submission" date="2016-10" db="EMBL/GenBank/DDBJ databases">
        <authorList>
            <person name="Varghese N."/>
            <person name="Submissions S."/>
        </authorList>
    </citation>
    <scope>NUCLEOTIDE SEQUENCE [LARGE SCALE GENOMIC DNA]</scope>
    <source>
        <strain evidence="4">CGMCC 4.3147</strain>
    </source>
</reference>
<dbReference type="STRING" id="380244.SAMN05216298_1225"/>
<comment type="similarity">
    <text evidence="1">Belongs to the D-glutamate cyclase family.</text>
</comment>
<dbReference type="InterPro" id="IPR009906">
    <property type="entry name" value="D-Glu_cyclase"/>
</dbReference>
<dbReference type="RefSeq" id="WP_218126251.1">
    <property type="nucleotide sequence ID" value="NZ_FNGF01000001.1"/>
</dbReference>
<accession>A0A1G9E0U9</accession>
<keyword evidence="2" id="KW-0456">Lyase</keyword>
<dbReference type="SUPFAM" id="SSF160920">
    <property type="entry name" value="PSTPO5379-like"/>
    <property type="match status" value="1"/>
</dbReference>
<gene>
    <name evidence="3" type="ORF">SAMN05216298_1225</name>
</gene>
<dbReference type="Pfam" id="PF07286">
    <property type="entry name" value="D-Glu_cyclase"/>
    <property type="match status" value="1"/>
</dbReference>
<dbReference type="AlphaFoldDB" id="A0A1G9E0U9"/>
<name>A0A1G9E0U9_9ACTN</name>
<dbReference type="PIRSF" id="PIRSF029755">
    <property type="entry name" value="UCP029755"/>
    <property type="match status" value="1"/>
</dbReference>
<sequence>MFTMQRPEARTSPREARARFRDGLVAHTSGWSHGFVQTNLVSVPRRDAIALRRFAVRNPRACPLLDVVGAGDYWTELAVGADLRRDLPAYRVWSKGELIAEPGDVVDYWGSDLVTFLVGCTFTFEPYLERAGIPLRHLEQGVNVPMYRTNRKALGARRFRGPVVVSMRPVPADRVDLAAWITMDMPHAHGAPVHVGSPASIGVRDLAKPDFGDPVRLHDGDVPVFWACGVTLQEAVVQAKLPFAITHAPGHMLITDRRARPSGSGEIRILR</sequence>
<organism evidence="3 4">
    <name type="scientific">Glycomyces sambucus</name>
    <dbReference type="NCBI Taxonomy" id="380244"/>
    <lineage>
        <taxon>Bacteria</taxon>
        <taxon>Bacillati</taxon>
        <taxon>Actinomycetota</taxon>
        <taxon>Actinomycetes</taxon>
        <taxon>Glycomycetales</taxon>
        <taxon>Glycomycetaceae</taxon>
        <taxon>Glycomyces</taxon>
    </lineage>
</organism>
<keyword evidence="4" id="KW-1185">Reference proteome</keyword>
<dbReference type="EMBL" id="FNGF01000001">
    <property type="protein sequence ID" value="SDK69742.1"/>
    <property type="molecule type" value="Genomic_DNA"/>
</dbReference>
<dbReference type="Proteomes" id="UP000198662">
    <property type="component" value="Unassembled WGS sequence"/>
</dbReference>
<evidence type="ECO:0000256" key="1">
    <source>
        <dbReference type="ARBA" id="ARBA00007896"/>
    </source>
</evidence>
<dbReference type="InterPro" id="IPR016938">
    <property type="entry name" value="UPF0317"/>
</dbReference>
<dbReference type="Gene3D" id="3.40.1640.10">
    <property type="entry name" value="PSTPO5379-like"/>
    <property type="match status" value="1"/>
</dbReference>
<evidence type="ECO:0000256" key="2">
    <source>
        <dbReference type="ARBA" id="ARBA00023239"/>
    </source>
</evidence>
<dbReference type="FunFam" id="3.30.2040.10:FF:000001">
    <property type="entry name" value="D-glutamate cyclase, mitochondrial"/>
    <property type="match status" value="1"/>
</dbReference>
<dbReference type="PANTHER" id="PTHR32022:SF10">
    <property type="entry name" value="D-GLUTAMATE CYCLASE, MITOCHONDRIAL"/>
    <property type="match status" value="1"/>
</dbReference>
<dbReference type="InterPro" id="IPR038021">
    <property type="entry name" value="Putative_hydro-lyase"/>
</dbReference>
<protein>
    <submittedName>
        <fullName evidence="3">Uncharacterized protein YcsI, UPF0317 family</fullName>
    </submittedName>
</protein>
<dbReference type="PANTHER" id="PTHR32022">
    <property type="entry name" value="D-GLUTAMATE CYCLASE, MITOCHONDRIAL"/>
    <property type="match status" value="1"/>
</dbReference>
<evidence type="ECO:0000313" key="3">
    <source>
        <dbReference type="EMBL" id="SDK69742.1"/>
    </source>
</evidence>
<dbReference type="GO" id="GO:0016829">
    <property type="term" value="F:lyase activity"/>
    <property type="evidence" value="ECO:0007669"/>
    <property type="project" value="UniProtKB-KW"/>
</dbReference>